<dbReference type="RefSeq" id="WP_270026033.1">
    <property type="nucleotide sequence ID" value="NZ_JAPDDP010000025.1"/>
</dbReference>
<evidence type="ECO:0000313" key="1">
    <source>
        <dbReference type="EMBL" id="MDA0181684.1"/>
    </source>
</evidence>
<evidence type="ECO:0000313" key="2">
    <source>
        <dbReference type="Proteomes" id="UP001147653"/>
    </source>
</evidence>
<keyword evidence="2" id="KW-1185">Reference proteome</keyword>
<dbReference type="InterPro" id="IPR036736">
    <property type="entry name" value="ACP-like_sf"/>
</dbReference>
<proteinExistence type="predicted"/>
<sequence length="96" mass="10497">MSALLCPFLAVRAAVCDHLGLLEDEVRLENSLVDDYGADREELFEIVRAVERALGLELDPTGWFDRGRRILALVTVDHLVRLVAAALPAATSPLVS</sequence>
<name>A0A9X3S816_9ACTN</name>
<reference evidence="1" key="1">
    <citation type="submission" date="2022-10" db="EMBL/GenBank/DDBJ databases">
        <title>The WGS of Solirubrobacter phytolaccae KCTC 29190.</title>
        <authorList>
            <person name="Jiang Z."/>
        </authorList>
    </citation>
    <scope>NUCLEOTIDE SEQUENCE</scope>
    <source>
        <strain evidence="1">KCTC 29190</strain>
    </source>
</reference>
<dbReference type="AlphaFoldDB" id="A0A9X3S816"/>
<comment type="caution">
    <text evidence="1">The sequence shown here is derived from an EMBL/GenBank/DDBJ whole genome shotgun (WGS) entry which is preliminary data.</text>
</comment>
<gene>
    <name evidence="1" type="ORF">OJ997_15365</name>
</gene>
<accession>A0A9X3S816</accession>
<dbReference type="Gene3D" id="1.10.1200.10">
    <property type="entry name" value="ACP-like"/>
    <property type="match status" value="1"/>
</dbReference>
<organism evidence="1 2">
    <name type="scientific">Solirubrobacter phytolaccae</name>
    <dbReference type="NCBI Taxonomy" id="1404360"/>
    <lineage>
        <taxon>Bacteria</taxon>
        <taxon>Bacillati</taxon>
        <taxon>Actinomycetota</taxon>
        <taxon>Thermoleophilia</taxon>
        <taxon>Solirubrobacterales</taxon>
        <taxon>Solirubrobacteraceae</taxon>
        <taxon>Solirubrobacter</taxon>
    </lineage>
</organism>
<protein>
    <submittedName>
        <fullName evidence="1">Acyl carrier protein</fullName>
    </submittedName>
</protein>
<dbReference type="EMBL" id="JAPDDP010000025">
    <property type="protein sequence ID" value="MDA0181684.1"/>
    <property type="molecule type" value="Genomic_DNA"/>
</dbReference>
<dbReference type="Proteomes" id="UP001147653">
    <property type="component" value="Unassembled WGS sequence"/>
</dbReference>
<dbReference type="SUPFAM" id="SSF47336">
    <property type="entry name" value="ACP-like"/>
    <property type="match status" value="1"/>
</dbReference>